<evidence type="ECO:0000256" key="5">
    <source>
        <dbReference type="ARBA" id="ARBA00022737"/>
    </source>
</evidence>
<evidence type="ECO:0000313" key="14">
    <source>
        <dbReference type="Proteomes" id="UP001153069"/>
    </source>
</evidence>
<keyword evidence="10" id="KW-0067">ATP-binding</keyword>
<sequence>MNRKKLLDAARGVVNGSVGARKKDSPDRVSDAATQSRSLRCFPLQQQHVEEAFTTSTPGQFHSLLCEKIRKAKTRVSLASLYVGPAASPTATPREQDFLDALEIAAAKPQVQVNLILDKNRALRPVPLSADANAATTSSAQAVFVALTAGGNHGDKNNNLAPEAGANNLFLASVLSPSMQYILPNPFNEVAGVFHMKAYLIDDELIISGANLSEEYFVDRHDRYLHFTKGGAGLVDFYHELIQILCDHADVYSGENSSVTPNNMRQPTTKTQFVQALNEFLTIPKENDTDEPQDDFMNNNSKSKTVAVVVPTFQAPESFFSGSTTQRGFPDDIEVTRSLLECALEQQKLQDKNSTSETVVRLSSAYLNPTDNLLKVLAEFSHIEFLTAGRTSHGFAPKKKAGNKGKDWIPTVFETLSRDACQHLEAAKLLYYERPGWTFHAKGLWLEEGKMTHGAKTSVVAAICGSGNYGARSETLDVESNCVLIIPSGSPLQQPLKQEWTNMLEYTSEPPLSSIGAGKADSTSGKRVKEGNSEAPLSWPLQVCLPILRKFL</sequence>
<evidence type="ECO:0000256" key="11">
    <source>
        <dbReference type="SAM" id="MobiDB-lite"/>
    </source>
</evidence>
<comment type="caution">
    <text evidence="13">The sequence shown here is derived from an EMBL/GenBank/DDBJ whole genome shotgun (WGS) entry which is preliminary data.</text>
</comment>
<dbReference type="PROSITE" id="PS50035">
    <property type="entry name" value="PLD"/>
    <property type="match status" value="1"/>
</dbReference>
<dbReference type="InterPro" id="IPR025202">
    <property type="entry name" value="PLD-like_dom"/>
</dbReference>
<evidence type="ECO:0000256" key="9">
    <source>
        <dbReference type="ARBA" id="ARBA00048586"/>
    </source>
</evidence>
<reference evidence="13" key="1">
    <citation type="submission" date="2020-06" db="EMBL/GenBank/DDBJ databases">
        <authorList>
            <consortium name="Plant Systems Biology data submission"/>
        </authorList>
    </citation>
    <scope>NUCLEOTIDE SEQUENCE</scope>
    <source>
        <strain evidence="13">D6</strain>
    </source>
</reference>
<keyword evidence="14" id="KW-1185">Reference proteome</keyword>
<dbReference type="PANTHER" id="PTHR12586:SF1">
    <property type="entry name" value="CDP-DIACYLGLYCEROL--GLYCEROL-3-PHOSPHATE 3-PHOSPHATIDYLTRANSFERASE, MITOCHONDRIAL"/>
    <property type="match status" value="1"/>
</dbReference>
<feature type="domain" description="PLD phosphodiesterase" evidence="12">
    <location>
        <begin position="190"/>
        <end position="216"/>
    </location>
</feature>
<dbReference type="GO" id="GO:0005739">
    <property type="term" value="C:mitochondrion"/>
    <property type="evidence" value="ECO:0007669"/>
    <property type="project" value="UniProtKB-SubCell"/>
</dbReference>
<dbReference type="AlphaFoldDB" id="A0A9N8H318"/>
<dbReference type="Proteomes" id="UP001153069">
    <property type="component" value="Unassembled WGS sequence"/>
</dbReference>
<keyword evidence="7 10" id="KW-0594">Phospholipid biosynthesis</keyword>
<keyword evidence="10" id="KW-0496">Mitochondrion</keyword>
<organism evidence="13 14">
    <name type="scientific">Seminavis robusta</name>
    <dbReference type="NCBI Taxonomy" id="568900"/>
    <lineage>
        <taxon>Eukaryota</taxon>
        <taxon>Sar</taxon>
        <taxon>Stramenopiles</taxon>
        <taxon>Ochrophyta</taxon>
        <taxon>Bacillariophyta</taxon>
        <taxon>Bacillariophyceae</taxon>
        <taxon>Bacillariophycidae</taxon>
        <taxon>Naviculales</taxon>
        <taxon>Naviculaceae</taxon>
        <taxon>Seminavis</taxon>
    </lineage>
</organism>
<evidence type="ECO:0000256" key="3">
    <source>
        <dbReference type="ARBA" id="ARBA00022516"/>
    </source>
</evidence>
<dbReference type="EC" id="2.7.8.5" evidence="10"/>
<keyword evidence="4 10" id="KW-0808">Transferase</keyword>
<accession>A0A9N8H318</accession>
<dbReference type="Pfam" id="PF13091">
    <property type="entry name" value="PLDc_2"/>
    <property type="match status" value="1"/>
</dbReference>
<dbReference type="GO" id="GO:0032049">
    <property type="term" value="P:cardiolipin biosynthetic process"/>
    <property type="evidence" value="ECO:0007669"/>
    <property type="project" value="InterPro"/>
</dbReference>
<feature type="region of interest" description="Disordered" evidence="11">
    <location>
        <begin position="511"/>
        <end position="532"/>
    </location>
</feature>
<dbReference type="InterPro" id="IPR001736">
    <property type="entry name" value="PLipase_D/transphosphatidylase"/>
</dbReference>
<evidence type="ECO:0000313" key="13">
    <source>
        <dbReference type="EMBL" id="CAB9497967.1"/>
    </source>
</evidence>
<evidence type="ECO:0000256" key="4">
    <source>
        <dbReference type="ARBA" id="ARBA00022679"/>
    </source>
</evidence>
<dbReference type="SUPFAM" id="SSF56024">
    <property type="entry name" value="Phospholipase D/nuclease"/>
    <property type="match status" value="1"/>
</dbReference>
<comment type="similarity">
    <text evidence="2 10">Belongs to the CDP-alcohol phosphatidyltransferase class-II family.</text>
</comment>
<evidence type="ECO:0000256" key="6">
    <source>
        <dbReference type="ARBA" id="ARBA00023098"/>
    </source>
</evidence>
<comment type="pathway">
    <text evidence="1 10">Phospholipid metabolism; phosphatidylglycerol biosynthesis; phosphatidylglycerol from CDP-diacylglycerol: step 1/2.</text>
</comment>
<keyword evidence="6 10" id="KW-0443">Lipid metabolism</keyword>
<evidence type="ECO:0000259" key="12">
    <source>
        <dbReference type="PROSITE" id="PS50035"/>
    </source>
</evidence>
<proteinExistence type="inferred from homology"/>
<keyword evidence="8 10" id="KW-1208">Phospholipid metabolism</keyword>
<keyword evidence="3 10" id="KW-0444">Lipid biosynthesis</keyword>
<dbReference type="EMBL" id="CAICTM010000029">
    <property type="protein sequence ID" value="CAB9497967.1"/>
    <property type="molecule type" value="Genomic_DNA"/>
</dbReference>
<evidence type="ECO:0000256" key="2">
    <source>
        <dbReference type="ARBA" id="ARBA00010682"/>
    </source>
</evidence>
<dbReference type="InterPro" id="IPR016270">
    <property type="entry name" value="PGS1"/>
</dbReference>
<comment type="function">
    <text evidence="10">Functions in the biosynthesis of the anionic phospholipids phosphatidylglycerol and cardiolipin.</text>
</comment>
<dbReference type="Gene3D" id="3.30.870.10">
    <property type="entry name" value="Endonuclease Chain A"/>
    <property type="match status" value="2"/>
</dbReference>
<name>A0A9N8H318_9STRA</name>
<dbReference type="OrthoDB" id="10250191at2759"/>
<evidence type="ECO:0000256" key="10">
    <source>
        <dbReference type="RuleBase" id="RU365024"/>
    </source>
</evidence>
<dbReference type="GO" id="GO:0005524">
    <property type="term" value="F:ATP binding"/>
    <property type="evidence" value="ECO:0007669"/>
    <property type="project" value="UniProtKB-KW"/>
</dbReference>
<protein>
    <recommendedName>
        <fullName evidence="10">CDP-diacylglycerol--glycerol-3-phosphate 3-phosphatidyltransferase</fullName>
        <ecNumber evidence="10">2.7.8.5</ecNumber>
    </recommendedName>
</protein>
<dbReference type="PANTHER" id="PTHR12586">
    <property type="entry name" value="CDP-DIACYLGLYCEROL--SERINE O-PHOSPHATIDYLTRANSFERASE"/>
    <property type="match status" value="1"/>
</dbReference>
<dbReference type="SMART" id="SM00155">
    <property type="entry name" value="PLDc"/>
    <property type="match status" value="2"/>
</dbReference>
<evidence type="ECO:0000256" key="1">
    <source>
        <dbReference type="ARBA" id="ARBA00005042"/>
    </source>
</evidence>
<evidence type="ECO:0000256" key="7">
    <source>
        <dbReference type="ARBA" id="ARBA00023209"/>
    </source>
</evidence>
<keyword evidence="5" id="KW-0677">Repeat</keyword>
<gene>
    <name evidence="13" type="ORF">SEMRO_29_G019100.1</name>
</gene>
<keyword evidence="10" id="KW-0547">Nucleotide-binding</keyword>
<evidence type="ECO:0000256" key="8">
    <source>
        <dbReference type="ARBA" id="ARBA00023264"/>
    </source>
</evidence>
<dbReference type="GO" id="GO:0008444">
    <property type="term" value="F:CDP-diacylglycerol-glycerol-3-phosphate 3-phosphatidyltransferase activity"/>
    <property type="evidence" value="ECO:0007669"/>
    <property type="project" value="UniProtKB-EC"/>
</dbReference>
<comment type="catalytic activity">
    <reaction evidence="9 10">
        <text>a CDP-1,2-diacyl-sn-glycerol + sn-glycerol 3-phosphate = a 1,2-diacyl-sn-glycero-3-phospho-(1'-sn-glycero-3'-phosphate) + CMP + H(+)</text>
        <dbReference type="Rhea" id="RHEA:12593"/>
        <dbReference type="ChEBI" id="CHEBI:15378"/>
        <dbReference type="ChEBI" id="CHEBI:57597"/>
        <dbReference type="ChEBI" id="CHEBI:58332"/>
        <dbReference type="ChEBI" id="CHEBI:60110"/>
        <dbReference type="ChEBI" id="CHEBI:60377"/>
        <dbReference type="EC" id="2.7.8.5"/>
    </reaction>
</comment>
<comment type="subcellular location">
    <subcellularLocation>
        <location evidence="10">Mitochondrion</location>
    </subcellularLocation>
</comment>